<dbReference type="InterPro" id="IPR016009">
    <property type="entry name" value="tRNA_MeTrfase_TRMD/TRM10"/>
</dbReference>
<dbReference type="CDD" id="cd18080">
    <property type="entry name" value="TrmD-like"/>
    <property type="match status" value="1"/>
</dbReference>
<keyword evidence="8 15" id="KW-0489">Methyltransferase</keyword>
<dbReference type="FunFam" id="1.10.1270.20:FF:000001">
    <property type="entry name" value="tRNA (guanine-N(1)-)-methyltransferase"/>
    <property type="match status" value="1"/>
</dbReference>
<dbReference type="GO" id="GO:0005829">
    <property type="term" value="C:cytosol"/>
    <property type="evidence" value="ECO:0007669"/>
    <property type="project" value="TreeGrafter"/>
</dbReference>
<dbReference type="AlphaFoldDB" id="A0A380MT03"/>
<dbReference type="NCBIfam" id="NF000648">
    <property type="entry name" value="PRK00026.1"/>
    <property type="match status" value="1"/>
</dbReference>
<dbReference type="FunFam" id="3.40.1280.10:FF:000001">
    <property type="entry name" value="tRNA (guanine-N(1)-)-methyltransferase"/>
    <property type="match status" value="1"/>
</dbReference>
<dbReference type="SUPFAM" id="SSF75217">
    <property type="entry name" value="alpha/beta knot"/>
    <property type="match status" value="1"/>
</dbReference>
<evidence type="ECO:0000256" key="3">
    <source>
        <dbReference type="ARBA" id="ARBA00007630"/>
    </source>
</evidence>
<keyword evidence="11 15" id="KW-0819">tRNA processing</keyword>
<dbReference type="Proteomes" id="UP000254601">
    <property type="component" value="Unassembled WGS sequence"/>
</dbReference>
<keyword evidence="7 15" id="KW-0963">Cytoplasm</keyword>
<dbReference type="InterPro" id="IPR029026">
    <property type="entry name" value="tRNA_m1G_MTases_N"/>
</dbReference>
<evidence type="ECO:0000256" key="9">
    <source>
        <dbReference type="ARBA" id="ARBA00022679"/>
    </source>
</evidence>
<dbReference type="Gene3D" id="1.10.1270.20">
    <property type="entry name" value="tRNA(m1g37)methyltransferase, domain 2"/>
    <property type="match status" value="1"/>
</dbReference>
<evidence type="ECO:0000256" key="13">
    <source>
        <dbReference type="ARBA" id="ARBA00033392"/>
    </source>
</evidence>
<evidence type="ECO:0000256" key="4">
    <source>
        <dbReference type="ARBA" id="ARBA00011738"/>
    </source>
</evidence>
<evidence type="ECO:0000256" key="15">
    <source>
        <dbReference type="HAMAP-Rule" id="MF_00605"/>
    </source>
</evidence>
<feature type="binding site" evidence="15 16">
    <location>
        <begin position="132"/>
        <end position="137"/>
    </location>
    <ligand>
        <name>S-adenosyl-L-methionine</name>
        <dbReference type="ChEBI" id="CHEBI:59789"/>
    </ligand>
</feature>
<evidence type="ECO:0000313" key="20">
    <source>
        <dbReference type="Proteomes" id="UP000254601"/>
    </source>
</evidence>
<sequence length="243" mass="27741">MKIDFITIFPALIQHWFSQGVVGRAIEKQILQFTYHSPREESEDRHGRVDDRPFGGGPGMVMQYQPLARTAEKLNQQIERPFHIYLSPQGETFHHNIAAQLARKPHLALWCGRYEGMDQRFIDKYIDLEISIGDFVLSGGEMAAAIVADAVCRLVPSVLGDEASAIEDSFHDQLLDHPHYTRPEKIDTIRAPEILLSGDHARIARWRLKQALGRTFLQRPDIFMKLNISAEQQALLNEFLAEN</sequence>
<dbReference type="Gene3D" id="3.40.1280.10">
    <property type="match status" value="1"/>
</dbReference>
<evidence type="ECO:0000256" key="6">
    <source>
        <dbReference type="ARBA" id="ARBA00014679"/>
    </source>
</evidence>
<evidence type="ECO:0000256" key="17">
    <source>
        <dbReference type="RuleBase" id="RU003464"/>
    </source>
</evidence>
<dbReference type="NCBIfam" id="TIGR00088">
    <property type="entry name" value="trmD"/>
    <property type="match status" value="1"/>
</dbReference>
<evidence type="ECO:0000256" key="16">
    <source>
        <dbReference type="PIRSR" id="PIRSR000386-1"/>
    </source>
</evidence>
<dbReference type="GO" id="GO:0052906">
    <property type="term" value="F:tRNA (guanine(37)-N1)-methyltransferase activity"/>
    <property type="evidence" value="ECO:0007669"/>
    <property type="project" value="UniProtKB-UniRule"/>
</dbReference>
<keyword evidence="9 15" id="KW-0808">Transferase</keyword>
<dbReference type="RefSeq" id="WP_072576452.1">
    <property type="nucleotide sequence ID" value="NZ_LWHB01000074.1"/>
</dbReference>
<evidence type="ECO:0000256" key="11">
    <source>
        <dbReference type="ARBA" id="ARBA00022694"/>
    </source>
</evidence>
<dbReference type="Pfam" id="PF01746">
    <property type="entry name" value="tRNA_m1G_MT"/>
    <property type="match status" value="1"/>
</dbReference>
<name>A0A380MT03_9GAMM</name>
<feature type="binding site" evidence="15 16">
    <location>
        <position position="112"/>
    </location>
    <ligand>
        <name>S-adenosyl-L-methionine</name>
        <dbReference type="ChEBI" id="CHEBI:59789"/>
    </ligand>
</feature>
<evidence type="ECO:0000256" key="1">
    <source>
        <dbReference type="ARBA" id="ARBA00002634"/>
    </source>
</evidence>
<organism evidence="19 20">
    <name type="scientific">Suttonella ornithocola</name>
    <dbReference type="NCBI Taxonomy" id="279832"/>
    <lineage>
        <taxon>Bacteria</taxon>
        <taxon>Pseudomonadati</taxon>
        <taxon>Pseudomonadota</taxon>
        <taxon>Gammaproteobacteria</taxon>
        <taxon>Cardiobacteriales</taxon>
        <taxon>Cardiobacteriaceae</taxon>
        <taxon>Suttonella</taxon>
    </lineage>
</organism>
<feature type="domain" description="tRNA methyltransferase TRMD/TRM10-type" evidence="18">
    <location>
        <begin position="1"/>
        <end position="224"/>
    </location>
</feature>
<keyword evidence="10 15" id="KW-0949">S-adenosyl-L-methionine</keyword>
<dbReference type="HAMAP" id="MF_00605">
    <property type="entry name" value="TrmD"/>
    <property type="match status" value="1"/>
</dbReference>
<dbReference type="InterPro" id="IPR002649">
    <property type="entry name" value="tRNA_m1G_MeTrfase_TrmD"/>
</dbReference>
<dbReference type="EC" id="2.1.1.228" evidence="5 15"/>
<gene>
    <name evidence="15 19" type="primary">trmD</name>
    <name evidence="19" type="ORF">NCTC13337_00958</name>
</gene>
<dbReference type="OrthoDB" id="9807416at2"/>
<dbReference type="PIRSF" id="PIRSF000386">
    <property type="entry name" value="tRNA_mtase"/>
    <property type="match status" value="1"/>
</dbReference>
<evidence type="ECO:0000256" key="12">
    <source>
        <dbReference type="ARBA" id="ARBA00029736"/>
    </source>
</evidence>
<dbReference type="PANTHER" id="PTHR46417:SF1">
    <property type="entry name" value="TRNA (GUANINE-N(1)-)-METHYLTRANSFERASE"/>
    <property type="match status" value="1"/>
</dbReference>
<evidence type="ECO:0000313" key="19">
    <source>
        <dbReference type="EMBL" id="SUO94841.1"/>
    </source>
</evidence>
<dbReference type="PANTHER" id="PTHR46417">
    <property type="entry name" value="TRNA (GUANINE-N(1)-)-METHYLTRANSFERASE"/>
    <property type="match status" value="1"/>
</dbReference>
<evidence type="ECO:0000259" key="18">
    <source>
        <dbReference type="Pfam" id="PF01746"/>
    </source>
</evidence>
<dbReference type="InterPro" id="IPR023148">
    <property type="entry name" value="tRNA_m1G_MeTrfase_C_sf"/>
</dbReference>
<comment type="similarity">
    <text evidence="3 15 17">Belongs to the RNA methyltransferase TrmD family.</text>
</comment>
<dbReference type="GO" id="GO:0002939">
    <property type="term" value="P:tRNA N1-guanine methylation"/>
    <property type="evidence" value="ECO:0007669"/>
    <property type="project" value="TreeGrafter"/>
</dbReference>
<evidence type="ECO:0000256" key="2">
    <source>
        <dbReference type="ARBA" id="ARBA00004496"/>
    </source>
</evidence>
<evidence type="ECO:0000256" key="8">
    <source>
        <dbReference type="ARBA" id="ARBA00022603"/>
    </source>
</evidence>
<comment type="subunit">
    <text evidence="4 15 17">Homodimer.</text>
</comment>
<reference evidence="19 20" key="1">
    <citation type="submission" date="2018-06" db="EMBL/GenBank/DDBJ databases">
        <authorList>
            <consortium name="Pathogen Informatics"/>
            <person name="Doyle S."/>
        </authorList>
    </citation>
    <scope>NUCLEOTIDE SEQUENCE [LARGE SCALE GENOMIC DNA]</scope>
    <source>
        <strain evidence="19 20">NCTC13337</strain>
    </source>
</reference>
<accession>A0A380MT03</accession>
<dbReference type="InterPro" id="IPR029028">
    <property type="entry name" value="Alpha/beta_knot_MTases"/>
</dbReference>
<dbReference type="EMBL" id="UHIC01000001">
    <property type="protein sequence ID" value="SUO94841.1"/>
    <property type="molecule type" value="Genomic_DNA"/>
</dbReference>
<protein>
    <recommendedName>
        <fullName evidence="6 15">tRNA (guanine-N(1)-)-methyltransferase</fullName>
        <ecNumber evidence="5 15">2.1.1.228</ecNumber>
    </recommendedName>
    <alternativeName>
        <fullName evidence="12 15">M1G-methyltransferase</fullName>
    </alternativeName>
    <alternativeName>
        <fullName evidence="13 15">tRNA [GM37] methyltransferase</fullName>
    </alternativeName>
</protein>
<evidence type="ECO:0000256" key="14">
    <source>
        <dbReference type="ARBA" id="ARBA00047783"/>
    </source>
</evidence>
<evidence type="ECO:0000256" key="10">
    <source>
        <dbReference type="ARBA" id="ARBA00022691"/>
    </source>
</evidence>
<comment type="catalytic activity">
    <reaction evidence="14 15 17">
        <text>guanosine(37) in tRNA + S-adenosyl-L-methionine = N(1)-methylguanosine(37) in tRNA + S-adenosyl-L-homocysteine + H(+)</text>
        <dbReference type="Rhea" id="RHEA:36899"/>
        <dbReference type="Rhea" id="RHEA-COMP:10145"/>
        <dbReference type="Rhea" id="RHEA-COMP:10147"/>
        <dbReference type="ChEBI" id="CHEBI:15378"/>
        <dbReference type="ChEBI" id="CHEBI:57856"/>
        <dbReference type="ChEBI" id="CHEBI:59789"/>
        <dbReference type="ChEBI" id="CHEBI:73542"/>
        <dbReference type="ChEBI" id="CHEBI:74269"/>
        <dbReference type="EC" id="2.1.1.228"/>
    </reaction>
</comment>
<comment type="function">
    <text evidence="1 15 17">Specifically methylates guanosine-37 in various tRNAs.</text>
</comment>
<comment type="subcellular location">
    <subcellularLocation>
        <location evidence="2 15 17">Cytoplasm</location>
    </subcellularLocation>
</comment>
<proteinExistence type="inferred from homology"/>
<keyword evidence="20" id="KW-1185">Reference proteome</keyword>
<evidence type="ECO:0000256" key="5">
    <source>
        <dbReference type="ARBA" id="ARBA00012807"/>
    </source>
</evidence>
<evidence type="ECO:0000256" key="7">
    <source>
        <dbReference type="ARBA" id="ARBA00022490"/>
    </source>
</evidence>